<feature type="domain" description="Sigma-54 factor interaction" evidence="12">
    <location>
        <begin position="187"/>
        <end position="416"/>
    </location>
</feature>
<comment type="caution">
    <text evidence="13">The sequence shown here is derived from an EMBL/GenBank/DDBJ whole genome shotgun (WGS) entry which is preliminary data.</text>
</comment>
<dbReference type="Pfam" id="PF02954">
    <property type="entry name" value="HTH_8"/>
    <property type="match status" value="1"/>
</dbReference>
<dbReference type="SMART" id="SM00382">
    <property type="entry name" value="AAA"/>
    <property type="match status" value="1"/>
</dbReference>
<dbReference type="CDD" id="cd00009">
    <property type="entry name" value="AAA"/>
    <property type="match status" value="1"/>
</dbReference>
<evidence type="ECO:0000256" key="5">
    <source>
        <dbReference type="ARBA" id="ARBA00022741"/>
    </source>
</evidence>
<dbReference type="AlphaFoldDB" id="A0A7Y7XBY3"/>
<evidence type="ECO:0000256" key="3">
    <source>
        <dbReference type="ARBA" id="ARBA00022491"/>
    </source>
</evidence>
<dbReference type="PROSITE" id="PS00688">
    <property type="entry name" value="SIGMA54_INTERACT_3"/>
    <property type="match status" value="1"/>
</dbReference>
<dbReference type="Gene3D" id="1.10.8.60">
    <property type="match status" value="1"/>
</dbReference>
<dbReference type="InterPro" id="IPR025662">
    <property type="entry name" value="Sigma_54_int_dom_ATP-bd_1"/>
</dbReference>
<evidence type="ECO:0000313" key="13">
    <source>
        <dbReference type="EMBL" id="NWB97088.1"/>
    </source>
</evidence>
<organism evidence="13 14">
    <name type="scientific">Pseudomonas gingeri</name>
    <dbReference type="NCBI Taxonomy" id="117681"/>
    <lineage>
        <taxon>Bacteria</taxon>
        <taxon>Pseudomonadati</taxon>
        <taxon>Pseudomonadota</taxon>
        <taxon>Gammaproteobacteria</taxon>
        <taxon>Pseudomonadales</taxon>
        <taxon>Pseudomonadaceae</taxon>
        <taxon>Pseudomonas</taxon>
    </lineage>
</organism>
<dbReference type="PANTHER" id="PTHR32071:SF95">
    <property type="entry name" value="DNA-BINDING TRANSCRIPTIONAL REGULATOR NTRC"/>
    <property type="match status" value="1"/>
</dbReference>
<dbReference type="InterPro" id="IPR003593">
    <property type="entry name" value="AAA+_ATPase"/>
</dbReference>
<name>A0A7Y7XBY3_9PSED</name>
<accession>A0A7Y7XBY3</accession>
<reference evidence="13 14" key="1">
    <citation type="submission" date="2020-04" db="EMBL/GenBank/DDBJ databases">
        <title>Molecular characterization of pseudomonads from Agaricus bisporus reveal novel blotch 2 pathogens in Western Europe.</title>
        <authorList>
            <person name="Taparia T."/>
            <person name="Krijger M."/>
            <person name="Haynes E."/>
            <person name="Elpinstone J.G."/>
            <person name="Noble R."/>
            <person name="Van Der Wolf J."/>
        </authorList>
    </citation>
    <scope>NUCLEOTIDE SEQUENCE [LARGE SCALE GENOMIC DNA]</scope>
    <source>
        <strain evidence="13 14">H7001</strain>
    </source>
</reference>
<evidence type="ECO:0000256" key="4">
    <source>
        <dbReference type="ARBA" id="ARBA00022553"/>
    </source>
</evidence>
<dbReference type="Gene3D" id="3.30.450.40">
    <property type="match status" value="1"/>
</dbReference>
<dbReference type="PROSITE" id="PS00676">
    <property type="entry name" value="SIGMA54_INTERACT_2"/>
    <property type="match status" value="1"/>
</dbReference>
<protein>
    <submittedName>
        <fullName evidence="13">Sigma 54-interacting transcriptional regulator</fullName>
    </submittedName>
</protein>
<evidence type="ECO:0000259" key="12">
    <source>
        <dbReference type="PROSITE" id="PS50045"/>
    </source>
</evidence>
<dbReference type="GO" id="GO:0000160">
    <property type="term" value="P:phosphorelay signal transduction system"/>
    <property type="evidence" value="ECO:0007669"/>
    <property type="project" value="UniProtKB-KW"/>
</dbReference>
<keyword evidence="7" id="KW-0902">Two-component regulatory system</keyword>
<dbReference type="PRINTS" id="PR01590">
    <property type="entry name" value="HTHFIS"/>
</dbReference>
<dbReference type="GO" id="GO:0043565">
    <property type="term" value="F:sequence-specific DNA binding"/>
    <property type="evidence" value="ECO:0007669"/>
    <property type="project" value="InterPro"/>
</dbReference>
<dbReference type="PROSITE" id="PS00675">
    <property type="entry name" value="SIGMA54_INTERACT_1"/>
    <property type="match status" value="1"/>
</dbReference>
<dbReference type="GO" id="GO:0005737">
    <property type="term" value="C:cytoplasm"/>
    <property type="evidence" value="ECO:0007669"/>
    <property type="project" value="UniProtKB-SubCell"/>
</dbReference>
<keyword evidence="5" id="KW-0547">Nucleotide-binding</keyword>
<dbReference type="GO" id="GO:0006355">
    <property type="term" value="P:regulation of DNA-templated transcription"/>
    <property type="evidence" value="ECO:0007669"/>
    <property type="project" value="InterPro"/>
</dbReference>
<gene>
    <name evidence="13" type="ORF">HX882_14405</name>
</gene>
<dbReference type="FunFam" id="3.40.50.300:FF:000006">
    <property type="entry name" value="DNA-binding transcriptional regulator NtrC"/>
    <property type="match status" value="1"/>
</dbReference>
<dbReference type="PANTHER" id="PTHR32071">
    <property type="entry name" value="TRANSCRIPTIONAL REGULATORY PROTEIN"/>
    <property type="match status" value="1"/>
</dbReference>
<keyword evidence="8" id="KW-0805">Transcription regulation</keyword>
<keyword evidence="10" id="KW-0010">Activator</keyword>
<sequence>MATMLINEARALVAKLAQLARAQDSALLLQEFVHMSGQLSVCELCQLYWLDEQDSALHLSHEYTAQPNSDSVARFFQPQAVPPLLRYVLEQGRSLYLADLDDRLHDTGFLPGDGPPWRSLLCIALPGQRHEARGVLVCASARRIDPAGLEEALGALGTLVLAQLPLLTPAPRTRVRPAEQGAEHFGMIGSSTAMQRTWRLIGKVLDNNFTVLLGGETGTGKELVARAIHEHGARRNRAFVVQNCAAVPENLLESELFGFRKGAFTGADRDRPGLFDLADGGTLLLDEIGDLALPLQAKLLRVLQEGEIRPLGCNDSHRVDVRILAATHHDLAALVANGRFREDLYYRLAQFPIELPPLREREGDILQLARHFAQSTCQRLLRAPLQWSHAAIEQLCAYGFPGNVRELKALVERAVLLCEGDVLLAGHFALHPGRRAPGRSSLRERMDQIERNLLLTALRENGGNKSRVARELELPRRTLLYRMARLNIDLAQCAS</sequence>
<dbReference type="InterPro" id="IPR002078">
    <property type="entry name" value="Sigma_54_int"/>
</dbReference>
<dbReference type="InterPro" id="IPR025944">
    <property type="entry name" value="Sigma_54_int_dom_CS"/>
</dbReference>
<proteinExistence type="predicted"/>
<keyword evidence="6" id="KW-0067">ATP-binding</keyword>
<evidence type="ECO:0000313" key="14">
    <source>
        <dbReference type="Proteomes" id="UP000539985"/>
    </source>
</evidence>
<evidence type="ECO:0000256" key="2">
    <source>
        <dbReference type="ARBA" id="ARBA00022490"/>
    </source>
</evidence>
<evidence type="ECO:0000256" key="9">
    <source>
        <dbReference type="ARBA" id="ARBA00023125"/>
    </source>
</evidence>
<evidence type="ECO:0000256" key="8">
    <source>
        <dbReference type="ARBA" id="ARBA00023015"/>
    </source>
</evidence>
<dbReference type="PROSITE" id="PS50045">
    <property type="entry name" value="SIGMA54_INTERACT_4"/>
    <property type="match status" value="1"/>
</dbReference>
<dbReference type="Gene3D" id="3.40.50.300">
    <property type="entry name" value="P-loop containing nucleotide triphosphate hydrolases"/>
    <property type="match status" value="1"/>
</dbReference>
<evidence type="ECO:0000256" key="6">
    <source>
        <dbReference type="ARBA" id="ARBA00022840"/>
    </source>
</evidence>
<evidence type="ECO:0000256" key="10">
    <source>
        <dbReference type="ARBA" id="ARBA00023159"/>
    </source>
</evidence>
<dbReference type="SUPFAM" id="SSF55781">
    <property type="entry name" value="GAF domain-like"/>
    <property type="match status" value="1"/>
</dbReference>
<evidence type="ECO:0000256" key="7">
    <source>
        <dbReference type="ARBA" id="ARBA00023012"/>
    </source>
</evidence>
<dbReference type="InterPro" id="IPR002197">
    <property type="entry name" value="HTH_Fis"/>
</dbReference>
<dbReference type="InterPro" id="IPR025943">
    <property type="entry name" value="Sigma_54_int_dom_ATP-bd_2"/>
</dbReference>
<dbReference type="Pfam" id="PF25601">
    <property type="entry name" value="AAA_lid_14"/>
    <property type="match status" value="1"/>
</dbReference>
<dbReference type="InterPro" id="IPR058031">
    <property type="entry name" value="AAA_lid_NorR"/>
</dbReference>
<dbReference type="GO" id="GO:0005524">
    <property type="term" value="F:ATP binding"/>
    <property type="evidence" value="ECO:0007669"/>
    <property type="project" value="UniProtKB-KW"/>
</dbReference>
<evidence type="ECO:0000256" key="1">
    <source>
        <dbReference type="ARBA" id="ARBA00004496"/>
    </source>
</evidence>
<dbReference type="InterPro" id="IPR027417">
    <property type="entry name" value="P-loop_NTPase"/>
</dbReference>
<dbReference type="SUPFAM" id="SSF52540">
    <property type="entry name" value="P-loop containing nucleoside triphosphate hydrolases"/>
    <property type="match status" value="1"/>
</dbReference>
<dbReference type="EMBL" id="JACAQB010000006">
    <property type="protein sequence ID" value="NWB97088.1"/>
    <property type="molecule type" value="Genomic_DNA"/>
</dbReference>
<dbReference type="Gene3D" id="1.10.10.60">
    <property type="entry name" value="Homeodomain-like"/>
    <property type="match status" value="1"/>
</dbReference>
<keyword evidence="3" id="KW-0678">Repressor</keyword>
<dbReference type="InterPro" id="IPR009057">
    <property type="entry name" value="Homeodomain-like_sf"/>
</dbReference>
<dbReference type="InterPro" id="IPR029016">
    <property type="entry name" value="GAF-like_dom_sf"/>
</dbReference>
<dbReference type="SUPFAM" id="SSF46689">
    <property type="entry name" value="Homeodomain-like"/>
    <property type="match status" value="1"/>
</dbReference>
<keyword evidence="2" id="KW-0963">Cytoplasm</keyword>
<evidence type="ECO:0000256" key="11">
    <source>
        <dbReference type="ARBA" id="ARBA00023163"/>
    </source>
</evidence>
<keyword evidence="4" id="KW-0597">Phosphoprotein</keyword>
<comment type="subcellular location">
    <subcellularLocation>
        <location evidence="1">Cytoplasm</location>
    </subcellularLocation>
</comment>
<dbReference type="Pfam" id="PF00158">
    <property type="entry name" value="Sigma54_activat"/>
    <property type="match status" value="1"/>
</dbReference>
<keyword evidence="11" id="KW-0804">Transcription</keyword>
<keyword evidence="9" id="KW-0238">DNA-binding</keyword>
<dbReference type="Proteomes" id="UP000539985">
    <property type="component" value="Unassembled WGS sequence"/>
</dbReference>